<feature type="region of interest" description="Disordered" evidence="8">
    <location>
        <begin position="503"/>
        <end position="526"/>
    </location>
</feature>
<evidence type="ECO:0000256" key="8">
    <source>
        <dbReference type="SAM" id="MobiDB-lite"/>
    </source>
</evidence>
<protein>
    <submittedName>
        <fullName evidence="11">POT family proton-dependent oligopeptide transporter</fullName>
    </submittedName>
</protein>
<evidence type="ECO:0000256" key="1">
    <source>
        <dbReference type="ARBA" id="ARBA00004651"/>
    </source>
</evidence>
<evidence type="ECO:0000313" key="12">
    <source>
        <dbReference type="Proteomes" id="UP000522081"/>
    </source>
</evidence>
<keyword evidence="7 9" id="KW-0472">Membrane</keyword>
<keyword evidence="3" id="KW-1003">Cell membrane</keyword>
<evidence type="ECO:0000256" key="9">
    <source>
        <dbReference type="SAM" id="Phobius"/>
    </source>
</evidence>
<evidence type="ECO:0000256" key="4">
    <source>
        <dbReference type="ARBA" id="ARBA00022692"/>
    </source>
</evidence>
<keyword evidence="4 9" id="KW-0812">Transmembrane</keyword>
<dbReference type="Proteomes" id="UP000522081">
    <property type="component" value="Unassembled WGS sequence"/>
</dbReference>
<evidence type="ECO:0000259" key="10">
    <source>
        <dbReference type="PROSITE" id="PS50850"/>
    </source>
</evidence>
<dbReference type="GO" id="GO:1904680">
    <property type="term" value="F:peptide transmembrane transporter activity"/>
    <property type="evidence" value="ECO:0007669"/>
    <property type="project" value="InterPro"/>
</dbReference>
<feature type="transmembrane region" description="Helical" evidence="9">
    <location>
        <begin position="118"/>
        <end position="137"/>
    </location>
</feature>
<dbReference type="SUPFAM" id="SSF103473">
    <property type="entry name" value="MFS general substrate transporter"/>
    <property type="match status" value="1"/>
</dbReference>
<evidence type="ECO:0000256" key="5">
    <source>
        <dbReference type="ARBA" id="ARBA00022856"/>
    </source>
</evidence>
<dbReference type="EMBL" id="JACBZF010000002">
    <property type="protein sequence ID" value="NYH94619.1"/>
    <property type="molecule type" value="Genomic_DNA"/>
</dbReference>
<dbReference type="GO" id="GO:0005886">
    <property type="term" value="C:plasma membrane"/>
    <property type="evidence" value="ECO:0007669"/>
    <property type="project" value="UniProtKB-SubCell"/>
</dbReference>
<organism evidence="11 12">
    <name type="scientific">Novosphingobium marinum</name>
    <dbReference type="NCBI Taxonomy" id="1514948"/>
    <lineage>
        <taxon>Bacteria</taxon>
        <taxon>Pseudomonadati</taxon>
        <taxon>Pseudomonadota</taxon>
        <taxon>Alphaproteobacteria</taxon>
        <taxon>Sphingomonadales</taxon>
        <taxon>Sphingomonadaceae</taxon>
        <taxon>Novosphingobium</taxon>
    </lineage>
</organism>
<dbReference type="Gene3D" id="1.20.1250.20">
    <property type="entry name" value="MFS general substrate transporter like domains"/>
    <property type="match status" value="1"/>
</dbReference>
<keyword evidence="6 9" id="KW-1133">Transmembrane helix</keyword>
<keyword evidence="5" id="KW-0653">Protein transport</keyword>
<dbReference type="InterPro" id="IPR036259">
    <property type="entry name" value="MFS_trans_sf"/>
</dbReference>
<dbReference type="GO" id="GO:0006857">
    <property type="term" value="P:oligopeptide transport"/>
    <property type="evidence" value="ECO:0007669"/>
    <property type="project" value="InterPro"/>
</dbReference>
<evidence type="ECO:0000313" key="11">
    <source>
        <dbReference type="EMBL" id="NYH94619.1"/>
    </source>
</evidence>
<feature type="transmembrane region" description="Helical" evidence="9">
    <location>
        <begin position="467"/>
        <end position="486"/>
    </location>
</feature>
<evidence type="ECO:0000256" key="3">
    <source>
        <dbReference type="ARBA" id="ARBA00022475"/>
    </source>
</evidence>
<dbReference type="PROSITE" id="PS50850">
    <property type="entry name" value="MFS"/>
    <property type="match status" value="1"/>
</dbReference>
<dbReference type="AlphaFoldDB" id="A0A7Y9XU31"/>
<evidence type="ECO:0000256" key="2">
    <source>
        <dbReference type="ARBA" id="ARBA00022448"/>
    </source>
</evidence>
<dbReference type="PANTHER" id="PTHR23517">
    <property type="entry name" value="RESISTANCE PROTEIN MDTM, PUTATIVE-RELATED-RELATED"/>
    <property type="match status" value="1"/>
</dbReference>
<feature type="transmembrane region" description="Helical" evidence="9">
    <location>
        <begin position="188"/>
        <end position="207"/>
    </location>
</feature>
<comment type="subcellular location">
    <subcellularLocation>
        <location evidence="1">Cell membrane</location>
        <topology evidence="1">Multi-pass membrane protein</topology>
    </subcellularLocation>
</comment>
<dbReference type="InterPro" id="IPR050171">
    <property type="entry name" value="MFS_Transporters"/>
</dbReference>
<feature type="domain" description="Major facilitator superfamily (MFS) profile" evidence="10">
    <location>
        <begin position="21"/>
        <end position="487"/>
    </location>
</feature>
<dbReference type="NCBIfam" id="TIGR00924">
    <property type="entry name" value="yjdL_sub1_fam"/>
    <property type="match status" value="1"/>
</dbReference>
<name>A0A7Y9XU31_9SPHN</name>
<dbReference type="RefSeq" id="WP_179406589.1">
    <property type="nucleotide sequence ID" value="NZ_BMGF01000006.1"/>
</dbReference>
<feature type="transmembrane region" description="Helical" evidence="9">
    <location>
        <begin position="251"/>
        <end position="270"/>
    </location>
</feature>
<gene>
    <name evidence="11" type="ORF">FHS75_000938</name>
</gene>
<accession>A0A7Y9XU31</accession>
<dbReference type="InterPro" id="IPR000109">
    <property type="entry name" value="POT_fam"/>
</dbReference>
<feature type="transmembrane region" description="Helical" evidence="9">
    <location>
        <begin position="59"/>
        <end position="80"/>
    </location>
</feature>
<evidence type="ECO:0000256" key="6">
    <source>
        <dbReference type="ARBA" id="ARBA00022989"/>
    </source>
</evidence>
<dbReference type="PANTHER" id="PTHR23517:SF15">
    <property type="entry name" value="PROTON-DEPENDENT OLIGOPEPTIDE FAMILY TRANSPORT PROTEIN"/>
    <property type="match status" value="1"/>
</dbReference>
<evidence type="ECO:0000256" key="7">
    <source>
        <dbReference type="ARBA" id="ARBA00023136"/>
    </source>
</evidence>
<sequence>MASQYAESGDAQGTILGHPKGLFVLFFAEMWERFSYYGMRALLIFYLTKHWLFSDEQAGIIYGAYTALVYITPVVGGYLADKYLGQRKAVLFGAVLLTLGHFFMAFEGEPRAGNADNPIIYVFWLALALIIVGSGFLKANISVIVGQLYPRTDTRRDGAYTIFYMGINLGAAIGSLMCGYIGETYGWAYGFGLAGIGMLLGLVVFMWGKPLLLGRGEPPRPLAKKTEWTMYAAGIGMVVICWLAIQFQDLVGYVLGGFGGALVLYVLYTAVAKLPSDERDRIFAAMFLILTSIVFWALFEQAGSSLNLFTDRHVDRGGVPASVFQSINAIYIILLAPIFATAWQVLGRKGLEPSAPFKFGLGVVQVGLGFLVLVWGARSVGIDVPTPVVFIFLIYLLHTTGELCLSPVGLSAMNRLAPAHMASLIMGTWFFASATGNFAAGLIAAATGAEGVGEEAGKNVVLDVYSTVGWVAIGVGVGVLVISPLIKKLMHLDTLRDDNVGDDLRGQSEAGLEPQEAGMHPETRPS</sequence>
<dbReference type="InterPro" id="IPR020846">
    <property type="entry name" value="MFS_dom"/>
</dbReference>
<proteinExistence type="predicted"/>
<keyword evidence="12" id="KW-1185">Reference proteome</keyword>
<feature type="transmembrane region" description="Helical" evidence="9">
    <location>
        <begin position="158"/>
        <end position="182"/>
    </location>
</feature>
<comment type="caution">
    <text evidence="11">The sequence shown here is derived from an EMBL/GenBank/DDBJ whole genome shotgun (WGS) entry which is preliminary data.</text>
</comment>
<keyword evidence="5" id="KW-0571">Peptide transport</keyword>
<dbReference type="Pfam" id="PF00854">
    <property type="entry name" value="PTR2"/>
    <property type="match status" value="1"/>
</dbReference>
<feature type="transmembrane region" description="Helical" evidence="9">
    <location>
        <begin position="228"/>
        <end position="245"/>
    </location>
</feature>
<dbReference type="InterPro" id="IPR018456">
    <property type="entry name" value="PTR2_symporter_CS"/>
</dbReference>
<reference evidence="11 12" key="1">
    <citation type="submission" date="2020-07" db="EMBL/GenBank/DDBJ databases">
        <title>Genomic Encyclopedia of Type Strains, Phase IV (KMG-IV): sequencing the most valuable type-strain genomes for metagenomic binning, comparative biology and taxonomic classification.</title>
        <authorList>
            <person name="Goeker M."/>
        </authorList>
    </citation>
    <scope>NUCLEOTIDE SEQUENCE [LARGE SCALE GENOMIC DNA]</scope>
    <source>
        <strain evidence="11 12">DSM 29043</strain>
    </source>
</reference>
<feature type="transmembrane region" description="Helical" evidence="9">
    <location>
        <begin position="359"/>
        <end position="377"/>
    </location>
</feature>
<dbReference type="CDD" id="cd17346">
    <property type="entry name" value="MFS_DtpA_like"/>
    <property type="match status" value="1"/>
</dbReference>
<keyword evidence="2" id="KW-0813">Transport</keyword>
<feature type="transmembrane region" description="Helical" evidence="9">
    <location>
        <begin position="89"/>
        <end position="106"/>
    </location>
</feature>
<dbReference type="PROSITE" id="PS01022">
    <property type="entry name" value="PTR2_1"/>
    <property type="match status" value="1"/>
</dbReference>
<feature type="transmembrane region" description="Helical" evidence="9">
    <location>
        <begin position="282"/>
        <end position="299"/>
    </location>
</feature>
<dbReference type="InterPro" id="IPR005279">
    <property type="entry name" value="Dipep/tripep_permease"/>
</dbReference>
<feature type="transmembrane region" description="Helical" evidence="9">
    <location>
        <begin position="329"/>
        <end position="347"/>
    </location>
</feature>
<feature type="transmembrane region" description="Helical" evidence="9">
    <location>
        <begin position="424"/>
        <end position="447"/>
    </location>
</feature>
<feature type="transmembrane region" description="Helical" evidence="9">
    <location>
        <begin position="389"/>
        <end position="412"/>
    </location>
</feature>